<proteinExistence type="predicted"/>
<keyword evidence="4" id="KW-1185">Reference proteome</keyword>
<accession>A0A0F6W1S3</accession>
<gene>
    <name evidence="3" type="ORF">DB32_002379</name>
</gene>
<evidence type="ECO:0000256" key="2">
    <source>
        <dbReference type="SAM" id="Phobius"/>
    </source>
</evidence>
<evidence type="ECO:0000256" key="1">
    <source>
        <dbReference type="SAM" id="MobiDB-lite"/>
    </source>
</evidence>
<dbReference type="EMBL" id="CP011125">
    <property type="protein sequence ID" value="AKF05230.1"/>
    <property type="molecule type" value="Genomic_DNA"/>
</dbReference>
<dbReference type="KEGG" id="samy:DB32_002379"/>
<dbReference type="RefSeq" id="WP_053232491.1">
    <property type="nucleotide sequence ID" value="NZ_CP011125.1"/>
</dbReference>
<protein>
    <submittedName>
        <fullName evidence="3">Putative Fe-S oxidoreductase</fullName>
    </submittedName>
</protein>
<feature type="transmembrane region" description="Helical" evidence="2">
    <location>
        <begin position="280"/>
        <end position="299"/>
    </location>
</feature>
<name>A0A0F6W1S3_9BACT</name>
<organism evidence="3 4">
    <name type="scientific">Sandaracinus amylolyticus</name>
    <dbReference type="NCBI Taxonomy" id="927083"/>
    <lineage>
        <taxon>Bacteria</taxon>
        <taxon>Pseudomonadati</taxon>
        <taxon>Myxococcota</taxon>
        <taxon>Polyangia</taxon>
        <taxon>Polyangiales</taxon>
        <taxon>Sandaracinaceae</taxon>
        <taxon>Sandaracinus</taxon>
    </lineage>
</organism>
<keyword evidence="2" id="KW-0472">Membrane</keyword>
<reference evidence="3 4" key="1">
    <citation type="submission" date="2015-03" db="EMBL/GenBank/DDBJ databases">
        <title>Genome assembly of Sandaracinus amylolyticus DSM 53668.</title>
        <authorList>
            <person name="Sharma G."/>
            <person name="Subramanian S."/>
        </authorList>
    </citation>
    <scope>NUCLEOTIDE SEQUENCE [LARGE SCALE GENOMIC DNA]</scope>
    <source>
        <strain evidence="3 4">DSM 53668</strain>
    </source>
</reference>
<feature type="region of interest" description="Disordered" evidence="1">
    <location>
        <begin position="325"/>
        <end position="344"/>
    </location>
</feature>
<dbReference type="STRING" id="927083.DB32_002379"/>
<evidence type="ECO:0000313" key="4">
    <source>
        <dbReference type="Proteomes" id="UP000034883"/>
    </source>
</evidence>
<keyword evidence="2" id="KW-1133">Transmembrane helix</keyword>
<evidence type="ECO:0000313" key="3">
    <source>
        <dbReference type="EMBL" id="AKF05230.1"/>
    </source>
</evidence>
<dbReference type="Proteomes" id="UP000034883">
    <property type="component" value="Chromosome"/>
</dbReference>
<dbReference type="CDD" id="cd00060">
    <property type="entry name" value="FHA"/>
    <property type="match status" value="1"/>
</dbReference>
<keyword evidence="2" id="KW-0812">Transmembrane</keyword>
<sequence>MMSTAQSAPQSAAPRVEAPQGRVTVLRGWSTTYVWEIPPGAARTEVGIGSGPVGWRIDANGVAPRHLDLVWDGEAMWVVPYAPVLVDSTPIASAVRLEGRHVIELGWAALEITTTARSARRFDPKRTMLGGPAMEMPSLDDGRPTIPVDALGSDAAGRVSMAPPALPVPPSLPALPAVASGHAPLVAQAPAMGHAMISPVQGFGDVTVVSKAVSQATVMSLEVPSGPLPAAMRPHLGQVEIAAQPASEPAPVVAAVSGSSSDEAGFSEPPKRRGIPPRTLALAAAFVALSAVAIGVNHTRQARARAMAREQAELTVADTDLDATSAAGTDSAAPATDSAAPATDSAAAATDSAAAATDSAAPATDSAAPATAVVDAEGRTALSRAIDLVAAGRWADAAREYEVLATEHPDDGEYRVIARMLRRRLEAACAASGGGASCAQP</sequence>
<dbReference type="AlphaFoldDB" id="A0A0F6W1S3"/>